<dbReference type="GO" id="GO:0016579">
    <property type="term" value="P:protein deubiquitination"/>
    <property type="evidence" value="ECO:0007669"/>
    <property type="project" value="InterPro"/>
</dbReference>
<name>A0A2G5V8R1_9PELO</name>
<protein>
    <recommendedName>
        <fullName evidence="2">ubiquitinyl hydrolase 1</fullName>
        <ecNumber evidence="2">3.4.19.12</ecNumber>
    </recommendedName>
</protein>
<dbReference type="Proteomes" id="UP000230233">
    <property type="component" value="Chromosome II"/>
</dbReference>
<dbReference type="SUPFAM" id="SSF54001">
    <property type="entry name" value="Cysteine proteinases"/>
    <property type="match status" value="1"/>
</dbReference>
<dbReference type="PANTHER" id="PTHR21646:SF16">
    <property type="entry name" value="U4_U6.U5 TRI-SNRNP-ASSOCIATED PROTEIN 2"/>
    <property type="match status" value="1"/>
</dbReference>
<keyword evidence="6" id="KW-1185">Reference proteome</keyword>
<reference evidence="6" key="1">
    <citation type="submission" date="2017-10" db="EMBL/GenBank/DDBJ databases">
        <title>Rapid genome shrinkage in a self-fertile nematode reveals novel sperm competition proteins.</title>
        <authorList>
            <person name="Yin D."/>
            <person name="Schwarz E.M."/>
            <person name="Thomas C.G."/>
            <person name="Felde R.L."/>
            <person name="Korf I.F."/>
            <person name="Cutter A.D."/>
            <person name="Schartner C.M."/>
            <person name="Ralston E.J."/>
            <person name="Meyer B.J."/>
            <person name="Haag E.S."/>
        </authorList>
    </citation>
    <scope>NUCLEOTIDE SEQUENCE [LARGE SCALE GENOMIC DNA]</scope>
    <source>
        <strain evidence="6">JU1422</strain>
    </source>
</reference>
<gene>
    <name evidence="5" type="primary">Cnig_chr_II.g7174</name>
    <name evidence="5" type="ORF">B9Z55_007174</name>
</gene>
<dbReference type="InterPro" id="IPR050185">
    <property type="entry name" value="Ub_carboxyl-term_hydrolase"/>
</dbReference>
<dbReference type="InterPro" id="IPR001394">
    <property type="entry name" value="Peptidase_C19_UCH"/>
</dbReference>
<keyword evidence="3" id="KW-0732">Signal</keyword>
<dbReference type="OrthoDB" id="5881493at2759"/>
<sequence>MWVLKSLLLLLLIHGIKSTKDSQFALDEYYQEASGIYEKANKIHLENELATGKIGALDVSERILNKKIDASLLEEYLEMKISGGLKEQNEMLELFEKAKESETSEQLKDDVVNGFSLMDGFSDLEKKISEFNIDGVEDYFKRLERRLYSEPFISEIVSQLERLRLTYSIILDYVQEYQDVTLSDTVKSILWKNIDFLRKISKASHDIPDALKQQGFNDDSQGFDSFERTRDVTEKLNAMMNEVKNMEGIDSKLLKVEKEMEALEELKEGNVVNEIKNRFQNLTKSSDFLTNFRTTTIFHGEYGGIQSISPLLQKIKLFSSKMRSFEFRTSISSKKWSTFENHFQHTNIQSGSLTEKFSNFRDCVRNFDFQMSFPVEFLADFDERLTQFRLVDSDIQNYTKRFEELAETTNNFLTLTERKYPDEAHVDIDFLPLFREFIDEQAWLLDVHFLEKSLRQIDYKIEELNLDNARKVFEGILEKMDNPKQFLECYSNLQTTASDIKELLVLPGKVWNFDPKVLESTVEVVGMFKEAYKMIEEIKEWKVATNPEIENFPLDGEDVKTVSDGINVLETIRNVQNGLEMMKTLDVENLEINDSWDLLVSSLSQFFEILSSQKIWNLSNVSFPTNLPIDTIKTFIEDEYQENQRNDILNFLKGIQILQTDFHEYPNKLEKMNEAIEKMKEWEGEKMNTVKTMVDCSEALSAVRPLRNWFLKESNYLAVKRPPGDKLTLLPQRFGELIRKLWNPRALRTHVSPHEMLQAVVVCSNKKFQFIKQNDAYDFMLFLLTTLHTALNGSEKRESIISKTFRGRMREYSRKVIPAEDTEEEKYRKMHLPDYQEKVSEKPFLFLTLDLPAAPLYRDVQLQNIIPQKEYRTYNDNIMKRYELLKLPEFLIISYKRFQKNQWFVEKNPTIVNFPIVNVDLYECLAEDVRRSTSIRRTIWWRMWVMRERSRRETIGFRLCIRPFPMMVQKTPFAKVGPQC</sequence>
<dbReference type="AlphaFoldDB" id="A0A2G5V8R1"/>
<dbReference type="InterPro" id="IPR028889">
    <property type="entry name" value="USP"/>
</dbReference>
<evidence type="ECO:0000313" key="6">
    <source>
        <dbReference type="Proteomes" id="UP000230233"/>
    </source>
</evidence>
<dbReference type="EMBL" id="PDUG01000002">
    <property type="protein sequence ID" value="PIC48051.1"/>
    <property type="molecule type" value="Genomic_DNA"/>
</dbReference>
<dbReference type="PROSITE" id="PS50235">
    <property type="entry name" value="USP_3"/>
    <property type="match status" value="1"/>
</dbReference>
<feature type="domain" description="USP" evidence="4">
    <location>
        <begin position="682"/>
        <end position="980"/>
    </location>
</feature>
<evidence type="ECO:0000256" key="2">
    <source>
        <dbReference type="ARBA" id="ARBA00012759"/>
    </source>
</evidence>
<dbReference type="InterPro" id="IPR038765">
    <property type="entry name" value="Papain-like_cys_pep_sf"/>
</dbReference>
<dbReference type="EC" id="3.4.19.12" evidence="2"/>
<dbReference type="Gene3D" id="3.90.70.10">
    <property type="entry name" value="Cysteine proteinases"/>
    <property type="match status" value="1"/>
</dbReference>
<dbReference type="PANTHER" id="PTHR21646">
    <property type="entry name" value="UBIQUITIN CARBOXYL-TERMINAL HYDROLASE"/>
    <property type="match status" value="1"/>
</dbReference>
<organism evidence="5 6">
    <name type="scientific">Caenorhabditis nigoni</name>
    <dbReference type="NCBI Taxonomy" id="1611254"/>
    <lineage>
        <taxon>Eukaryota</taxon>
        <taxon>Metazoa</taxon>
        <taxon>Ecdysozoa</taxon>
        <taxon>Nematoda</taxon>
        <taxon>Chromadorea</taxon>
        <taxon>Rhabditida</taxon>
        <taxon>Rhabditina</taxon>
        <taxon>Rhabditomorpha</taxon>
        <taxon>Rhabditoidea</taxon>
        <taxon>Rhabditidae</taxon>
        <taxon>Peloderinae</taxon>
        <taxon>Caenorhabditis</taxon>
    </lineage>
</organism>
<dbReference type="GO" id="GO:0004843">
    <property type="term" value="F:cysteine-type deubiquitinase activity"/>
    <property type="evidence" value="ECO:0007669"/>
    <property type="project" value="UniProtKB-EC"/>
</dbReference>
<comment type="caution">
    <text evidence="5">The sequence shown here is derived from an EMBL/GenBank/DDBJ whole genome shotgun (WGS) entry which is preliminary data.</text>
</comment>
<feature type="chain" id="PRO_5013862223" description="ubiquitinyl hydrolase 1" evidence="3">
    <location>
        <begin position="19"/>
        <end position="980"/>
    </location>
</feature>
<evidence type="ECO:0000256" key="1">
    <source>
        <dbReference type="ARBA" id="ARBA00000707"/>
    </source>
</evidence>
<accession>A0A2G5V8R1</accession>
<comment type="catalytic activity">
    <reaction evidence="1">
        <text>Thiol-dependent hydrolysis of ester, thioester, amide, peptide and isopeptide bonds formed by the C-terminal Gly of ubiquitin (a 76-residue protein attached to proteins as an intracellular targeting signal).</text>
        <dbReference type="EC" id="3.4.19.12"/>
    </reaction>
</comment>
<dbReference type="Pfam" id="PF00443">
    <property type="entry name" value="UCH"/>
    <property type="match status" value="1"/>
</dbReference>
<evidence type="ECO:0000259" key="4">
    <source>
        <dbReference type="PROSITE" id="PS50235"/>
    </source>
</evidence>
<evidence type="ECO:0000256" key="3">
    <source>
        <dbReference type="SAM" id="SignalP"/>
    </source>
</evidence>
<proteinExistence type="predicted"/>
<feature type="signal peptide" evidence="3">
    <location>
        <begin position="1"/>
        <end position="18"/>
    </location>
</feature>
<evidence type="ECO:0000313" key="5">
    <source>
        <dbReference type="EMBL" id="PIC48051.1"/>
    </source>
</evidence>
<dbReference type="STRING" id="1611254.A0A2G5V8R1"/>